<dbReference type="GO" id="GO:0003700">
    <property type="term" value="F:DNA-binding transcription factor activity"/>
    <property type="evidence" value="ECO:0007669"/>
    <property type="project" value="InterPro"/>
</dbReference>
<accession>A0A2K9NJR2</accession>
<geneLocation type="plasmid" evidence="5 6">
    <name>unnamed1</name>
</geneLocation>
<keyword evidence="2" id="KW-0805">Transcription regulation</keyword>
<reference evidence="5 6" key="1">
    <citation type="submission" date="2017-12" db="EMBL/GenBank/DDBJ databases">
        <title>Genomes of bacteria within cyanobacterial aggregates.</title>
        <authorList>
            <person name="Cai H."/>
        </authorList>
    </citation>
    <scope>NUCLEOTIDE SEQUENCE [LARGE SCALE GENOMIC DNA]</scope>
    <source>
        <strain evidence="5 6">TH16</strain>
        <plasmid evidence="5 6">unnamed1</plasmid>
    </source>
</reference>
<dbReference type="SUPFAM" id="SSF46785">
    <property type="entry name" value="Winged helix' DNA-binding domain"/>
    <property type="match status" value="1"/>
</dbReference>
<dbReference type="GO" id="GO:0003677">
    <property type="term" value="F:DNA binding"/>
    <property type="evidence" value="ECO:0007669"/>
    <property type="project" value="UniProtKB-KW"/>
</dbReference>
<dbReference type="SUPFAM" id="SSF53850">
    <property type="entry name" value="Periplasmic binding protein-like II"/>
    <property type="match status" value="1"/>
</dbReference>
<dbReference type="EMBL" id="CP025613">
    <property type="protein sequence ID" value="AUN33319.1"/>
    <property type="molecule type" value="Genomic_DNA"/>
</dbReference>
<evidence type="ECO:0000256" key="1">
    <source>
        <dbReference type="ARBA" id="ARBA00009437"/>
    </source>
</evidence>
<dbReference type="FunFam" id="1.10.10.10:FF:000001">
    <property type="entry name" value="LysR family transcriptional regulator"/>
    <property type="match status" value="1"/>
</dbReference>
<name>A0A2K9NJR2_9PROT</name>
<dbReference type="InterPro" id="IPR000847">
    <property type="entry name" value="LysR_HTH_N"/>
</dbReference>
<dbReference type="InterPro" id="IPR036388">
    <property type="entry name" value="WH-like_DNA-bd_sf"/>
</dbReference>
<dbReference type="PANTHER" id="PTHR30419">
    <property type="entry name" value="HTH-TYPE TRANSCRIPTIONAL REGULATOR YBHD"/>
    <property type="match status" value="1"/>
</dbReference>
<dbReference type="Proteomes" id="UP000234752">
    <property type="component" value="Plasmid unnamed1"/>
</dbReference>
<dbReference type="Gene3D" id="3.40.190.290">
    <property type="match status" value="1"/>
</dbReference>
<keyword evidence="4" id="KW-0804">Transcription</keyword>
<dbReference type="Gene3D" id="1.10.10.10">
    <property type="entry name" value="Winged helix-like DNA-binding domain superfamily/Winged helix DNA-binding domain"/>
    <property type="match status" value="1"/>
</dbReference>
<evidence type="ECO:0000313" key="6">
    <source>
        <dbReference type="Proteomes" id="UP000234752"/>
    </source>
</evidence>
<comment type="similarity">
    <text evidence="1">Belongs to the LysR transcriptional regulatory family.</text>
</comment>
<dbReference type="AlphaFoldDB" id="A0A2K9NJR2"/>
<organism evidence="5 6">
    <name type="scientific">Niveispirillum cyanobacteriorum</name>
    <dbReference type="NCBI Taxonomy" id="1612173"/>
    <lineage>
        <taxon>Bacteria</taxon>
        <taxon>Pseudomonadati</taxon>
        <taxon>Pseudomonadota</taxon>
        <taxon>Alphaproteobacteria</taxon>
        <taxon>Rhodospirillales</taxon>
        <taxon>Azospirillaceae</taxon>
        <taxon>Niveispirillum</taxon>
    </lineage>
</organism>
<dbReference type="Pfam" id="PF03466">
    <property type="entry name" value="LysR_substrate"/>
    <property type="match status" value="1"/>
</dbReference>
<keyword evidence="6" id="KW-1185">Reference proteome</keyword>
<evidence type="ECO:0000256" key="2">
    <source>
        <dbReference type="ARBA" id="ARBA00023015"/>
    </source>
</evidence>
<dbReference type="PRINTS" id="PR00039">
    <property type="entry name" value="HTHLYSR"/>
</dbReference>
<dbReference type="PROSITE" id="PS50931">
    <property type="entry name" value="HTH_LYSR"/>
    <property type="match status" value="1"/>
</dbReference>
<dbReference type="Pfam" id="PF00126">
    <property type="entry name" value="HTH_1"/>
    <property type="match status" value="1"/>
</dbReference>
<protein>
    <submittedName>
        <fullName evidence="5">LysR family transcriptional regulator</fullName>
    </submittedName>
</protein>
<keyword evidence="5" id="KW-0614">Plasmid</keyword>
<evidence type="ECO:0000256" key="4">
    <source>
        <dbReference type="ARBA" id="ARBA00023163"/>
    </source>
</evidence>
<gene>
    <name evidence="5" type="ORF">C0V82_23390</name>
</gene>
<dbReference type="GO" id="GO:0005829">
    <property type="term" value="C:cytosol"/>
    <property type="evidence" value="ECO:0007669"/>
    <property type="project" value="TreeGrafter"/>
</dbReference>
<dbReference type="OrthoDB" id="9806538at2"/>
<sequence>MSLNLTPLVLENRLRARLKFKQLQLLVMVAEHNNILRAAQVLNMAQPAATKTIRELEQTLGMDLFDRTSRGVTPTLFGEVVVRHAKLILSQLRHASEELVSLNTGTTGKIAVGTLLAAAPTLLPRAIVLLKKERPNINIQVVEGTNDKLMPMLRVGDLDMVVGRLPEYRERDGLSQEVLYYEPVSIVARKDHPLAGRGELTLADLMDEEWILPPPQTSLRRQIETAFRKAGLQPPIKTVESVSILTNHTLLLETDMVAAMPYQVVQSQPGLVRLPVNLRTALGPVGITLRTGVDLTPAATYFAGALRRVAKDVSADREMN</sequence>
<evidence type="ECO:0000256" key="3">
    <source>
        <dbReference type="ARBA" id="ARBA00023125"/>
    </source>
</evidence>
<keyword evidence="3" id="KW-0238">DNA-binding</keyword>
<dbReference type="InterPro" id="IPR005119">
    <property type="entry name" value="LysR_subst-bd"/>
</dbReference>
<dbReference type="KEGG" id="ncb:C0V82_23390"/>
<dbReference type="RefSeq" id="WP_102114835.1">
    <property type="nucleotide sequence ID" value="NZ_BMGN01000001.1"/>
</dbReference>
<dbReference type="InterPro" id="IPR036390">
    <property type="entry name" value="WH_DNA-bd_sf"/>
</dbReference>
<dbReference type="InterPro" id="IPR050950">
    <property type="entry name" value="HTH-type_LysR_regulators"/>
</dbReference>
<evidence type="ECO:0000313" key="5">
    <source>
        <dbReference type="EMBL" id="AUN33319.1"/>
    </source>
</evidence>
<proteinExistence type="inferred from homology"/>
<dbReference type="PANTHER" id="PTHR30419:SF8">
    <property type="entry name" value="NITROGEN ASSIMILATION TRANSCRIPTIONAL ACTIVATOR-RELATED"/>
    <property type="match status" value="1"/>
</dbReference>